<dbReference type="InterPro" id="IPR044053">
    <property type="entry name" value="AsaB-like"/>
</dbReference>
<comment type="similarity">
    <text evidence="1">Belongs to the asaB hydroxylase/desaturase family.</text>
</comment>
<evidence type="ECO:0000313" key="2">
    <source>
        <dbReference type="EMBL" id="CAI4000709.1"/>
    </source>
</evidence>
<dbReference type="EMBL" id="CAMXCT030002827">
    <property type="protein sequence ID" value="CAL4788021.1"/>
    <property type="molecule type" value="Genomic_DNA"/>
</dbReference>
<keyword evidence="5" id="KW-1185">Reference proteome</keyword>
<name>A0A9P1CYS2_9DINO</name>
<dbReference type="NCBIfam" id="NF041278">
    <property type="entry name" value="CmcJ_NvfI_EfuI"/>
    <property type="match status" value="1"/>
</dbReference>
<evidence type="ECO:0000313" key="3">
    <source>
        <dbReference type="EMBL" id="CAL1154084.1"/>
    </source>
</evidence>
<dbReference type="AlphaFoldDB" id="A0A9P1CYS2"/>
<protein>
    <submittedName>
        <fullName evidence="4">Oxidoreductase AN1597 (Pimaradiene biosynthesi s cluster protein AN1597)</fullName>
    </submittedName>
</protein>
<dbReference type="GO" id="GO:0016491">
    <property type="term" value="F:oxidoreductase activity"/>
    <property type="evidence" value="ECO:0007669"/>
    <property type="project" value="InterPro"/>
</dbReference>
<accession>A0A9P1CYS2</accession>
<gene>
    <name evidence="2" type="ORF">C1SCF055_LOCUS26813</name>
</gene>
<reference evidence="2" key="1">
    <citation type="submission" date="2022-10" db="EMBL/GenBank/DDBJ databases">
        <authorList>
            <person name="Chen Y."/>
            <person name="Dougan E. K."/>
            <person name="Chan C."/>
            <person name="Rhodes N."/>
            <person name="Thang M."/>
        </authorList>
    </citation>
    <scope>NUCLEOTIDE SEQUENCE</scope>
</reference>
<reference evidence="3" key="2">
    <citation type="submission" date="2024-04" db="EMBL/GenBank/DDBJ databases">
        <authorList>
            <person name="Chen Y."/>
            <person name="Shah S."/>
            <person name="Dougan E. K."/>
            <person name="Thang M."/>
            <person name="Chan C."/>
        </authorList>
    </citation>
    <scope>NUCLEOTIDE SEQUENCE [LARGE SCALE GENOMIC DNA]</scope>
</reference>
<comment type="caution">
    <text evidence="2">The sequence shown here is derived from an EMBL/GenBank/DDBJ whole genome shotgun (WGS) entry which is preliminary data.</text>
</comment>
<evidence type="ECO:0000313" key="5">
    <source>
        <dbReference type="Proteomes" id="UP001152797"/>
    </source>
</evidence>
<dbReference type="CDD" id="cd00030">
    <property type="entry name" value="C2"/>
    <property type="match status" value="1"/>
</dbReference>
<dbReference type="EMBL" id="CAMXCT010002827">
    <property type="protein sequence ID" value="CAI4000709.1"/>
    <property type="molecule type" value="Genomic_DNA"/>
</dbReference>
<dbReference type="OrthoDB" id="412788at2759"/>
<organism evidence="2">
    <name type="scientific">Cladocopium goreaui</name>
    <dbReference type="NCBI Taxonomy" id="2562237"/>
    <lineage>
        <taxon>Eukaryota</taxon>
        <taxon>Sar</taxon>
        <taxon>Alveolata</taxon>
        <taxon>Dinophyceae</taxon>
        <taxon>Suessiales</taxon>
        <taxon>Symbiodiniaceae</taxon>
        <taxon>Cladocopium</taxon>
    </lineage>
</organism>
<dbReference type="Proteomes" id="UP001152797">
    <property type="component" value="Unassembled WGS sequence"/>
</dbReference>
<dbReference type="PANTHER" id="PTHR34598">
    <property type="entry name" value="BLL6449 PROTEIN"/>
    <property type="match status" value="1"/>
</dbReference>
<proteinExistence type="inferred from homology"/>
<dbReference type="EMBL" id="CAMXCT020002827">
    <property type="protein sequence ID" value="CAL1154084.1"/>
    <property type="molecule type" value="Genomic_DNA"/>
</dbReference>
<dbReference type="PANTHER" id="PTHR34598:SF3">
    <property type="entry name" value="OXIDOREDUCTASE AN1597"/>
    <property type="match status" value="1"/>
</dbReference>
<dbReference type="SUPFAM" id="SSF49562">
    <property type="entry name" value="C2 domain (Calcium/lipid-binding domain, CaLB)"/>
    <property type="match status" value="1"/>
</dbReference>
<evidence type="ECO:0000256" key="1">
    <source>
        <dbReference type="ARBA" id="ARBA00023604"/>
    </source>
</evidence>
<evidence type="ECO:0000313" key="4">
    <source>
        <dbReference type="EMBL" id="CAL4788021.1"/>
    </source>
</evidence>
<dbReference type="InterPro" id="IPR035892">
    <property type="entry name" value="C2_domain_sf"/>
</dbReference>
<sequence>MLPAAGCFSALCASGTVLGKVSRCASERSSSGDVQAELRYVRDGRCGRRMTLAPVLVRDARQLRPVGPALSSHGFQVVDFQTELEAETFFHTPTVRQRYYREICLAVQRATGAERVVAFHHNVRHQRPEEESTDFVSKIYDTRVHGDYTPQSAHEIFEWQLRAVPHKELAAYRNGHFLLINAWRNLNPEPVENDHLAVCDAGSVSEDHLLMLAATPEVGASLPALSAESFAERVSGPMALVQFSELHRWYYFPALTEKELLIFKCFDSDPESSQLPGHTHWPRRNAEQIDAGVHRSADYCVLFGKKLGKNETQIITQCINPSWNQVLEENIKLPDDITLRPDVLITLLDSDEGSFEPMVQMRYKASEPEALPQEWKKSPRWFQLEPVPGGVPTQGKLLLG</sequence>